<feature type="region of interest" description="Disordered" evidence="1">
    <location>
        <begin position="1"/>
        <end position="51"/>
    </location>
</feature>
<reference evidence="2 3" key="1">
    <citation type="journal article" date="2012" name="Plant Cell">
        <title>Genome comparison of barley and maize smut fungi reveals targeted loss of RNA silencing components and species-specific presence of transposable elements.</title>
        <authorList>
            <person name="Laurie J.D."/>
            <person name="Ali S."/>
            <person name="Linning R."/>
            <person name="Mannhaupt G."/>
            <person name="Wong P."/>
            <person name="Gueldener U."/>
            <person name="Muensterkoetter M."/>
            <person name="Moore R."/>
            <person name="Kahmann R."/>
            <person name="Bakkeren G."/>
            <person name="Schirawski J."/>
        </authorList>
    </citation>
    <scope>NUCLEOTIDE SEQUENCE [LARGE SCALE GENOMIC DNA]</scope>
    <source>
        <strain evidence="3">Uh4875-4</strain>
    </source>
</reference>
<dbReference type="OMA" id="HESFIVV"/>
<evidence type="ECO:0000256" key="1">
    <source>
        <dbReference type="SAM" id="MobiDB-lite"/>
    </source>
</evidence>
<name>I2FLW8_USTHO</name>
<dbReference type="Proteomes" id="UP000006174">
    <property type="component" value="Unassembled WGS sequence"/>
</dbReference>
<feature type="region of interest" description="Disordered" evidence="1">
    <location>
        <begin position="415"/>
        <end position="467"/>
    </location>
</feature>
<comment type="caution">
    <text evidence="2">The sequence shown here is derived from an EMBL/GenBank/DDBJ whole genome shotgun (WGS) entry which is preliminary data.</text>
</comment>
<accession>I2FLW8</accession>
<feature type="region of interest" description="Disordered" evidence="1">
    <location>
        <begin position="101"/>
        <end position="157"/>
    </location>
</feature>
<proteinExistence type="predicted"/>
<keyword evidence="3" id="KW-1185">Reference proteome</keyword>
<feature type="region of interest" description="Disordered" evidence="1">
    <location>
        <begin position="493"/>
        <end position="512"/>
    </location>
</feature>
<feature type="compositionally biased region" description="Polar residues" evidence="1">
    <location>
        <begin position="498"/>
        <end position="507"/>
    </location>
</feature>
<feature type="compositionally biased region" description="Polar residues" evidence="1">
    <location>
        <begin position="1"/>
        <end position="10"/>
    </location>
</feature>
<feature type="compositionally biased region" description="Low complexity" evidence="1">
    <location>
        <begin position="339"/>
        <end position="348"/>
    </location>
</feature>
<feature type="compositionally biased region" description="Low complexity" evidence="1">
    <location>
        <begin position="232"/>
        <end position="244"/>
    </location>
</feature>
<organism evidence="2 3">
    <name type="scientific">Ustilago hordei</name>
    <name type="common">Barley covered smut fungus</name>
    <dbReference type="NCBI Taxonomy" id="120017"/>
    <lineage>
        <taxon>Eukaryota</taxon>
        <taxon>Fungi</taxon>
        <taxon>Dikarya</taxon>
        <taxon>Basidiomycota</taxon>
        <taxon>Ustilaginomycotina</taxon>
        <taxon>Ustilaginomycetes</taxon>
        <taxon>Ustilaginales</taxon>
        <taxon>Ustilaginaceae</taxon>
        <taxon>Ustilago</taxon>
    </lineage>
</organism>
<sequence length="802" mass="84299">MTSIFTSWIGTNKPAAGDVEQGPSDPTRMRALSSGSNPMSPIDRATSMTPKQPYHFNEMAISSPREHRHREASQATLNGRASENGVAEHHSRAATYPYADPVSKSLHNSRPNSMANASELGHEPHTAMGGGGHSEAAWSAAPSSFDAAKGSAPRRRKKLAPPELLVIVKPPPSKQANPLNLQIQLVMPQQLQNRRDGSQRRSSMDSSVAHGELSTAPSVELRRRDSITSTKSAGSELSASGSVASVSSGRRVTPLYNLNFHNILSTTVSDAGTDQKVAKYVKKGIDLDGFGILEPAELVMGINDMATFYRNVSNHKGSTALQTGRAGTDLSPRSEDDSSGGVDDASAFSAPARKNLGSAPAAAEPPTSFQAMTPEARGVEANLGGKLLGKFKKFSLNVRPGNANGAVGAFVRDTSGASTQDRATGPTSIGGNPSIFGKLAGQTTTDNSRTSSSHEIPQLTPGAGVADGKRTEGYYWTVRKWNRKAHDGVPVNFAGRTSAASPNSNANDGEGSNAVLNSVWKRFNVVNRMGGNEVHPPPSQIPVRFEWSRNSKRLPSRRRAQENEARLGASVSLNASVTSIDLHTGVEASRSNASLHQQHHHAFPTTSASAQSLGVEDAHPRSSTGDALRSTSRPSSFISGAGGHRSPRRCSVDTSAAGSSAPHEDSGDESDPEDSETPWNCHLVLGPTTRIPLGTLSPAPHHPKLVGQLAVPFPLPDLSATGLGPDGAGLTREELKDVIIVTCLHLIVRESFGGLARRRSNAGSVGEGGVGVVSASKANASKASASMASVNGWRLASVPKKH</sequence>
<dbReference type="HOGENOM" id="CLU_360964_0_0_1"/>
<feature type="compositionally biased region" description="Polar residues" evidence="1">
    <location>
        <begin position="415"/>
        <end position="431"/>
    </location>
</feature>
<feature type="region of interest" description="Disordered" evidence="1">
    <location>
        <begin position="190"/>
        <end position="244"/>
    </location>
</feature>
<feature type="compositionally biased region" description="Basic and acidic residues" evidence="1">
    <location>
        <begin position="193"/>
        <end position="203"/>
    </location>
</feature>
<dbReference type="eggNOG" id="ENOG502S3HK">
    <property type="taxonomic scope" value="Eukaryota"/>
</dbReference>
<feature type="compositionally biased region" description="Polar residues" evidence="1">
    <location>
        <begin position="441"/>
        <end position="455"/>
    </location>
</feature>
<feature type="region of interest" description="Disordered" evidence="1">
    <location>
        <begin position="590"/>
        <end position="680"/>
    </location>
</feature>
<feature type="compositionally biased region" description="Acidic residues" evidence="1">
    <location>
        <begin position="666"/>
        <end position="676"/>
    </location>
</feature>
<feature type="compositionally biased region" description="Polar residues" evidence="1">
    <location>
        <begin position="105"/>
        <end position="116"/>
    </location>
</feature>
<evidence type="ECO:0000313" key="2">
    <source>
        <dbReference type="EMBL" id="CCF47911.1"/>
    </source>
</evidence>
<dbReference type="AlphaFoldDB" id="I2FLW8"/>
<feature type="region of interest" description="Disordered" evidence="1">
    <location>
        <begin position="318"/>
        <end position="348"/>
    </location>
</feature>
<gene>
    <name evidence="2" type="ORF">UHOR_12149</name>
</gene>
<dbReference type="EMBL" id="CAGI01000014">
    <property type="protein sequence ID" value="CCF47911.1"/>
    <property type="molecule type" value="Genomic_DNA"/>
</dbReference>
<evidence type="ECO:0000313" key="3">
    <source>
        <dbReference type="Proteomes" id="UP000006174"/>
    </source>
</evidence>
<feature type="compositionally biased region" description="Polar residues" evidence="1">
    <location>
        <begin position="621"/>
        <end position="638"/>
    </location>
</feature>
<protein>
    <submittedName>
        <fullName evidence="2">Uncharacterized protein</fullName>
    </submittedName>
</protein>